<dbReference type="SUPFAM" id="SSF49899">
    <property type="entry name" value="Concanavalin A-like lectins/glucanases"/>
    <property type="match status" value="1"/>
</dbReference>
<protein>
    <submittedName>
        <fullName evidence="2">Uncharacterized protein</fullName>
    </submittedName>
</protein>
<organism evidence="2 3">
    <name type="scientific">Dorea acetigenes</name>
    <dbReference type="NCBI Taxonomy" id="2981787"/>
    <lineage>
        <taxon>Bacteria</taxon>
        <taxon>Bacillati</taxon>
        <taxon>Bacillota</taxon>
        <taxon>Clostridia</taxon>
        <taxon>Lachnospirales</taxon>
        <taxon>Lachnospiraceae</taxon>
        <taxon>Dorea</taxon>
    </lineage>
</organism>
<feature type="non-terminal residue" evidence="2">
    <location>
        <position position="1"/>
    </location>
</feature>
<accession>A0ABT2RSJ1</accession>
<sequence length="132" mass="14105">VKSAFAGFTAIVMAAAVTLTAVPVSSVQAAENENQNLVLHWDMTKNEDGTLKDLTGNSHSGKLNNSLESAKVDGIDVLNMTGGYVDIPDGTISTDAKEITINMLVKISENIKSSWMFCVGSSNKRYLYLTGC</sequence>
<gene>
    <name evidence="2" type="ORF">OCV99_17995</name>
</gene>
<dbReference type="InterPro" id="IPR013320">
    <property type="entry name" value="ConA-like_dom_sf"/>
</dbReference>
<proteinExistence type="predicted"/>
<keyword evidence="3" id="KW-1185">Reference proteome</keyword>
<dbReference type="RefSeq" id="WP_262576021.1">
    <property type="nucleotide sequence ID" value="NZ_JAOQJU010000064.1"/>
</dbReference>
<evidence type="ECO:0000256" key="1">
    <source>
        <dbReference type="SAM" id="SignalP"/>
    </source>
</evidence>
<dbReference type="EMBL" id="JAOQJU010000064">
    <property type="protein sequence ID" value="MCU6688380.1"/>
    <property type="molecule type" value="Genomic_DNA"/>
</dbReference>
<dbReference type="Gene3D" id="2.60.120.200">
    <property type="match status" value="1"/>
</dbReference>
<evidence type="ECO:0000313" key="3">
    <source>
        <dbReference type="Proteomes" id="UP001652431"/>
    </source>
</evidence>
<comment type="caution">
    <text evidence="2">The sequence shown here is derived from an EMBL/GenBank/DDBJ whole genome shotgun (WGS) entry which is preliminary data.</text>
</comment>
<dbReference type="Proteomes" id="UP001652431">
    <property type="component" value="Unassembled WGS sequence"/>
</dbReference>
<keyword evidence="1" id="KW-0732">Signal</keyword>
<feature type="signal peptide" evidence="1">
    <location>
        <begin position="1"/>
        <end position="29"/>
    </location>
</feature>
<feature type="non-terminal residue" evidence="2">
    <location>
        <position position="132"/>
    </location>
</feature>
<name>A0ABT2RSJ1_9FIRM</name>
<feature type="chain" id="PRO_5046900820" evidence="1">
    <location>
        <begin position="30"/>
        <end position="132"/>
    </location>
</feature>
<reference evidence="2 3" key="1">
    <citation type="journal article" date="2021" name="ISME Commun">
        <title>Automated analysis of genomic sequences facilitates high-throughput and comprehensive description of bacteria.</title>
        <authorList>
            <person name="Hitch T.C.A."/>
        </authorList>
    </citation>
    <scope>NUCLEOTIDE SEQUENCE [LARGE SCALE GENOMIC DNA]</scope>
    <source>
        <strain evidence="2 3">Sanger_03</strain>
    </source>
</reference>
<evidence type="ECO:0000313" key="2">
    <source>
        <dbReference type="EMBL" id="MCU6688380.1"/>
    </source>
</evidence>